<dbReference type="STRING" id="406817.XNC1_4440"/>
<evidence type="ECO:0000313" key="1">
    <source>
        <dbReference type="EMBL" id="CBJ92462.1"/>
    </source>
</evidence>
<dbReference type="RefSeq" id="WP_010848392.1">
    <property type="nucleotide sequence ID" value="NC_014228.1"/>
</dbReference>
<evidence type="ECO:0000313" key="2">
    <source>
        <dbReference type="Proteomes" id="UP000008075"/>
    </source>
</evidence>
<dbReference type="eggNOG" id="COG3787">
    <property type="taxonomic scope" value="Bacteria"/>
</dbReference>
<organism evidence="1 2">
    <name type="scientific">Xenorhabdus nematophila (strain ATCC 19061 / DSM 3370 / CCUG 14189 / LMG 1036 / NCIMB 9965 / AN6)</name>
    <dbReference type="NCBI Taxonomy" id="406817"/>
    <lineage>
        <taxon>Bacteria</taxon>
        <taxon>Pseudomonadati</taxon>
        <taxon>Pseudomonadota</taxon>
        <taxon>Gammaproteobacteria</taxon>
        <taxon>Enterobacterales</taxon>
        <taxon>Morganellaceae</taxon>
        <taxon>Xenorhabdus</taxon>
    </lineage>
</organism>
<dbReference type="Proteomes" id="UP000008075">
    <property type="component" value="Chromosome"/>
</dbReference>
<name>D3VF05_XENNA</name>
<dbReference type="KEGG" id="xne:XNC1_4440"/>
<dbReference type="SUPFAM" id="SSF50475">
    <property type="entry name" value="FMN-binding split barrel"/>
    <property type="match status" value="1"/>
</dbReference>
<dbReference type="HOGENOM" id="CLU_1593359_0_0_6"/>
<evidence type="ECO:0008006" key="3">
    <source>
        <dbReference type="Google" id="ProtNLM"/>
    </source>
</evidence>
<protein>
    <recommendedName>
        <fullName evidence="3">Pyridoxamine 5'-phosphate oxidase putative domain-containing protein</fullName>
    </recommendedName>
</protein>
<dbReference type="GeneID" id="24904812"/>
<gene>
    <name evidence="1" type="ordered locus">XNC1_4440</name>
</gene>
<dbReference type="Gene3D" id="2.30.110.10">
    <property type="entry name" value="Electron Transport, Fmn-binding Protein, Chain A"/>
    <property type="match status" value="1"/>
</dbReference>
<dbReference type="InterPro" id="IPR012349">
    <property type="entry name" value="Split_barrel_FMN-bd"/>
</dbReference>
<dbReference type="AlphaFoldDB" id="D3VF05"/>
<keyword evidence="2" id="KW-1185">Reference proteome</keyword>
<dbReference type="EMBL" id="FN667742">
    <property type="protein sequence ID" value="CBJ92462.1"/>
    <property type="molecule type" value="Genomic_DNA"/>
</dbReference>
<proteinExistence type="predicted"/>
<reference evidence="1 2" key="1">
    <citation type="journal article" date="2011" name="PLoS ONE">
        <title>The entomopathogenic bacterial endosymbionts xenorhabdus and photorhabdus: convergent lifestyles from divergent genomes.</title>
        <authorList>
            <person name="Chaston J.M."/>
            <person name="Suen G."/>
            <person name="Tucker S.L."/>
            <person name="Andersen A.W."/>
            <person name="Bhasin A."/>
            <person name="Bode E."/>
            <person name="Bode H.B."/>
            <person name="Brachmann A.O."/>
            <person name="Cowles C.E."/>
            <person name="Cowles K.N."/>
            <person name="Darby C."/>
            <person name="de Leon L."/>
            <person name="Drace K."/>
            <person name="Du Z."/>
            <person name="Givaudan A."/>
            <person name="Herbert Tran E.E."/>
            <person name="Jewell K.A."/>
            <person name="Knack J.J."/>
            <person name="Krasomil-Osterfeld K.C."/>
            <person name="Kukor R."/>
            <person name="Lanois A."/>
            <person name="Latreille P."/>
            <person name="Leimgruber N.K."/>
            <person name="Lipke C.M."/>
            <person name="Liu R."/>
            <person name="Lu X."/>
            <person name="Martens E.C."/>
            <person name="Marri P.R."/>
            <person name="Medigue C."/>
            <person name="Menard M.L."/>
            <person name="Miller N.M."/>
            <person name="Morales-Soto N."/>
            <person name="Norton S."/>
            <person name="Ogier J.C."/>
            <person name="Orchard S.S."/>
            <person name="Park D."/>
            <person name="Park Y."/>
            <person name="Qurollo B.A."/>
            <person name="Sugar D.R."/>
            <person name="Richards G.R."/>
            <person name="Rouy Z."/>
            <person name="Slominski B."/>
            <person name="Slominski K."/>
            <person name="Snyder H."/>
            <person name="Tjaden B.C."/>
            <person name="van der Hoeven R."/>
            <person name="Welch R.D."/>
            <person name="Wheeler C."/>
            <person name="Xiang B."/>
            <person name="Barbazuk B."/>
            <person name="Gaudriault S."/>
            <person name="Goodner B."/>
            <person name="Slater S.C."/>
            <person name="Forst S."/>
            <person name="Goldman B.S."/>
            <person name="Goodrich-Blair H."/>
        </authorList>
    </citation>
    <scope>NUCLEOTIDE SEQUENCE [LARGE SCALE GENOMIC DNA]</scope>
    <source>
        <strain evidence="2">ATCC 19061 / DSM 3370 / CCUG 14189 / LMG 1036 / NCIMB 9965 / AN6</strain>
    </source>
</reference>
<sequence length="177" mass="20855">MNKHIQSSFNLLSNIRIFNLSTHDPDTDSVWSSTLFYIPQYNPLKLIWYSKQNTRHSRELHINPRVSGTIYRSLIMPDSSLDLAGCQFVGYARQVPDEQLQETHDHFFLNTFPDENIRKKKARPISDYQGQAERRFYELEIQAWWVYDSDAWTLHKDDDCVQVPLGELLASPMFTEK</sequence>
<accession>D3VF05</accession>